<keyword evidence="2" id="KW-1185">Reference proteome</keyword>
<dbReference type="EMBL" id="JACAZI010000017">
    <property type="protein sequence ID" value="KAF7342280.1"/>
    <property type="molecule type" value="Genomic_DNA"/>
</dbReference>
<reference evidence="1" key="1">
    <citation type="submission" date="2020-05" db="EMBL/GenBank/DDBJ databases">
        <title>Mycena genomes resolve the evolution of fungal bioluminescence.</title>
        <authorList>
            <person name="Tsai I.J."/>
        </authorList>
    </citation>
    <scope>NUCLEOTIDE SEQUENCE</scope>
    <source>
        <strain evidence="1">CCC161011</strain>
    </source>
</reference>
<dbReference type="Proteomes" id="UP000620124">
    <property type="component" value="Unassembled WGS sequence"/>
</dbReference>
<evidence type="ECO:0000313" key="1">
    <source>
        <dbReference type="EMBL" id="KAF7342280.1"/>
    </source>
</evidence>
<comment type="caution">
    <text evidence="1">The sequence shown here is derived from an EMBL/GenBank/DDBJ whole genome shotgun (WGS) entry which is preliminary data.</text>
</comment>
<sequence length="215" mass="23566">MCHHLPTVQSPLELPELVDHGIGFLSDSTPELMAGALVARSWLHSAQAHPSATPQSPVGVVAIENQITDPTLAKIFNLGFTYLESVSIQVIHHLSDSLAIALQPLFGVPSISTVKLHTPVVHLSTFIQIWESCSPAIRHLDLSARLRNSPHPGAVQDHLLDTSERQASPIPLQSLRISFSRSHIYDKQTFISRALYPFDVSHLTALNVHGKWAVP</sequence>
<gene>
    <name evidence="1" type="ORF">MVEN_01816100</name>
</gene>
<evidence type="ECO:0000313" key="2">
    <source>
        <dbReference type="Proteomes" id="UP000620124"/>
    </source>
</evidence>
<name>A0A8H7CLP4_9AGAR</name>
<dbReference type="OrthoDB" id="3071602at2759"/>
<organism evidence="1 2">
    <name type="scientific">Mycena venus</name>
    <dbReference type="NCBI Taxonomy" id="2733690"/>
    <lineage>
        <taxon>Eukaryota</taxon>
        <taxon>Fungi</taxon>
        <taxon>Dikarya</taxon>
        <taxon>Basidiomycota</taxon>
        <taxon>Agaricomycotina</taxon>
        <taxon>Agaricomycetes</taxon>
        <taxon>Agaricomycetidae</taxon>
        <taxon>Agaricales</taxon>
        <taxon>Marasmiineae</taxon>
        <taxon>Mycenaceae</taxon>
        <taxon>Mycena</taxon>
    </lineage>
</organism>
<protein>
    <submittedName>
        <fullName evidence="1">Uncharacterized protein</fullName>
    </submittedName>
</protein>
<dbReference type="AlphaFoldDB" id="A0A8H7CLP4"/>
<accession>A0A8H7CLP4</accession>
<proteinExistence type="predicted"/>